<feature type="compositionally biased region" description="Basic and acidic residues" evidence="11">
    <location>
        <begin position="44"/>
        <end position="61"/>
    </location>
</feature>
<organism evidence="13 14">
    <name type="scientific">Ancylostoma ceylanicum</name>
    <dbReference type="NCBI Taxonomy" id="53326"/>
    <lineage>
        <taxon>Eukaryota</taxon>
        <taxon>Metazoa</taxon>
        <taxon>Ecdysozoa</taxon>
        <taxon>Nematoda</taxon>
        <taxon>Chromadorea</taxon>
        <taxon>Rhabditida</taxon>
        <taxon>Rhabditina</taxon>
        <taxon>Rhabditomorpha</taxon>
        <taxon>Strongyloidea</taxon>
        <taxon>Ancylostomatidae</taxon>
        <taxon>Ancylostomatinae</taxon>
        <taxon>Ancylostoma</taxon>
    </lineage>
</organism>
<evidence type="ECO:0000256" key="11">
    <source>
        <dbReference type="SAM" id="MobiDB-lite"/>
    </source>
</evidence>
<reference evidence="13 14" key="1">
    <citation type="submission" date="2013-05" db="EMBL/GenBank/DDBJ databases">
        <title>Draft genome of the parasitic nematode Anyclostoma ceylanicum.</title>
        <authorList>
            <person name="Mitreva M."/>
        </authorList>
    </citation>
    <scope>NUCLEOTIDE SEQUENCE [LARGE SCALE GENOMIC DNA]</scope>
</reference>
<feature type="zinc finger region" description="C3H1-type" evidence="10">
    <location>
        <begin position="350"/>
        <end position="375"/>
    </location>
</feature>
<sequence>MSVDVAPRRQIGTLTNAADEAMERKHPPLRRVSRGMPATVSLGDDPRGVHGAESRARRAELNEEDSCYSSCSEESHPSLSRESSETVGSDFGLGRLRIGQYHWSALSLAPLQYADNGQPATPVSAPPHLVEFARNLGYSEERLIAVLRRVGCDAGQDRILAELVQMGRGCTEHPEGAAFVPAPSSTLRPIVIDGSNIAMTHGRKEVFSCAGIRDCVRFFTDRGHEDVLVFIPQFRRETARADCPITDQHLLNELDAERRIVWTPSRRINGRRIVCHDDLYILRTADEKDAVVVSNDGYRDLLREHPQYRRIVEQRLLMYSFVDGKFMPPEDPLGRYGPRLQQFLSISSTPSTALLCPYARKCTYGSKCKYYHPERPNGVHVSVTDRLMREKNQKRALGMRSSMQLEASKMDHRGVGRTRSLNIDLRTSALQDSGPSSPRDFSYVAPVPWHNAVGRIASAPLSYKKSEAESGTLFAPSTAVWGHSELSVGPLTTQEVTTRMQYRFSSPPDRTELQYHLSKIFPESLVASVLLAHPYETNSQVLCQRILDLQKEFS</sequence>
<comment type="cofactor">
    <cofactor evidence="1">
        <name>Mg(2+)</name>
        <dbReference type="ChEBI" id="CHEBI:18420"/>
    </cofactor>
</comment>
<dbReference type="Pfam" id="PF11977">
    <property type="entry name" value="RNase_Zc3h12a"/>
    <property type="match status" value="1"/>
</dbReference>
<protein>
    <recommendedName>
        <fullName evidence="12">C3H1-type domain-containing protein</fullName>
    </recommendedName>
</protein>
<dbReference type="Proteomes" id="UP000054495">
    <property type="component" value="Unassembled WGS sequence"/>
</dbReference>
<keyword evidence="6 10" id="KW-0863">Zinc-finger</keyword>
<evidence type="ECO:0000256" key="10">
    <source>
        <dbReference type="PROSITE-ProRule" id="PRU00723"/>
    </source>
</evidence>
<feature type="region of interest" description="Disordered" evidence="11">
    <location>
        <begin position="1"/>
        <end position="87"/>
    </location>
</feature>
<keyword evidence="5" id="KW-0255">Endonuclease</keyword>
<name>A0A0D6LB61_9BILA</name>
<dbReference type="GO" id="GO:0008270">
    <property type="term" value="F:zinc ion binding"/>
    <property type="evidence" value="ECO:0007669"/>
    <property type="project" value="UniProtKB-KW"/>
</dbReference>
<keyword evidence="8 10" id="KW-0862">Zinc</keyword>
<evidence type="ECO:0000256" key="6">
    <source>
        <dbReference type="ARBA" id="ARBA00022771"/>
    </source>
</evidence>
<gene>
    <name evidence="13" type="ORF">ANCCEY_11631</name>
</gene>
<comment type="similarity">
    <text evidence="2">Belongs to the ZC3H12 family.</text>
</comment>
<dbReference type="InterPro" id="IPR040546">
    <property type="entry name" value="Rege-1_UBA-like"/>
</dbReference>
<evidence type="ECO:0000256" key="7">
    <source>
        <dbReference type="ARBA" id="ARBA00022801"/>
    </source>
</evidence>
<dbReference type="PANTHER" id="PTHR12876">
    <property type="entry name" value="N4BP1-RELATED"/>
    <property type="match status" value="1"/>
</dbReference>
<evidence type="ECO:0000313" key="14">
    <source>
        <dbReference type="Proteomes" id="UP000054495"/>
    </source>
</evidence>
<feature type="compositionally biased region" description="Low complexity" evidence="11">
    <location>
        <begin position="67"/>
        <end position="80"/>
    </location>
</feature>
<evidence type="ECO:0000256" key="9">
    <source>
        <dbReference type="ARBA" id="ARBA00022842"/>
    </source>
</evidence>
<dbReference type="PANTHER" id="PTHR12876:SF35">
    <property type="entry name" value="LD08718P-RELATED"/>
    <property type="match status" value="1"/>
</dbReference>
<evidence type="ECO:0000256" key="3">
    <source>
        <dbReference type="ARBA" id="ARBA00022722"/>
    </source>
</evidence>
<dbReference type="Gene3D" id="3.40.50.11980">
    <property type="match status" value="1"/>
</dbReference>
<keyword evidence="4 10" id="KW-0479">Metal-binding</keyword>
<dbReference type="Pfam" id="PF18039">
    <property type="entry name" value="UBA_6"/>
    <property type="match status" value="1"/>
</dbReference>
<evidence type="ECO:0000256" key="4">
    <source>
        <dbReference type="ARBA" id="ARBA00022723"/>
    </source>
</evidence>
<dbReference type="GO" id="GO:0005634">
    <property type="term" value="C:nucleus"/>
    <property type="evidence" value="ECO:0007669"/>
    <property type="project" value="TreeGrafter"/>
</dbReference>
<dbReference type="InterPro" id="IPR051101">
    <property type="entry name" value="ZC3H12/N4BP1_RNase_Reg"/>
</dbReference>
<dbReference type="GO" id="GO:0036464">
    <property type="term" value="C:cytoplasmic ribonucleoprotein granule"/>
    <property type="evidence" value="ECO:0007669"/>
    <property type="project" value="TreeGrafter"/>
</dbReference>
<dbReference type="GO" id="GO:0016787">
    <property type="term" value="F:hydrolase activity"/>
    <property type="evidence" value="ECO:0007669"/>
    <property type="project" value="UniProtKB-KW"/>
</dbReference>
<keyword evidence="7" id="KW-0378">Hydrolase</keyword>
<evidence type="ECO:0000256" key="5">
    <source>
        <dbReference type="ARBA" id="ARBA00022759"/>
    </source>
</evidence>
<evidence type="ECO:0000256" key="2">
    <source>
        <dbReference type="ARBA" id="ARBA00010922"/>
    </source>
</evidence>
<accession>A0A0D6LB61</accession>
<evidence type="ECO:0000313" key="13">
    <source>
        <dbReference type="EMBL" id="EPB69285.1"/>
    </source>
</evidence>
<dbReference type="PROSITE" id="PS50103">
    <property type="entry name" value="ZF_C3H1"/>
    <property type="match status" value="1"/>
</dbReference>
<dbReference type="GO" id="GO:0003729">
    <property type="term" value="F:mRNA binding"/>
    <property type="evidence" value="ECO:0007669"/>
    <property type="project" value="TreeGrafter"/>
</dbReference>
<dbReference type="AlphaFoldDB" id="A0A0D6LB61"/>
<dbReference type="InterPro" id="IPR021869">
    <property type="entry name" value="RNase_Zc3h12_NYN"/>
</dbReference>
<keyword evidence="14" id="KW-1185">Reference proteome</keyword>
<dbReference type="GO" id="GO:0004521">
    <property type="term" value="F:RNA endonuclease activity"/>
    <property type="evidence" value="ECO:0007669"/>
    <property type="project" value="TreeGrafter"/>
</dbReference>
<keyword evidence="3" id="KW-0540">Nuclease</keyword>
<feature type="domain" description="C3H1-type" evidence="12">
    <location>
        <begin position="350"/>
        <end position="375"/>
    </location>
</feature>
<evidence type="ECO:0000256" key="8">
    <source>
        <dbReference type="ARBA" id="ARBA00022833"/>
    </source>
</evidence>
<dbReference type="InterPro" id="IPR000571">
    <property type="entry name" value="Znf_CCCH"/>
</dbReference>
<proteinExistence type="inferred from homology"/>
<keyword evidence="9" id="KW-0460">Magnesium</keyword>
<dbReference type="FunFam" id="3.40.50.11980:FF:000001">
    <property type="entry name" value="ZC3H12A isoform 1"/>
    <property type="match status" value="1"/>
</dbReference>
<evidence type="ECO:0000256" key="1">
    <source>
        <dbReference type="ARBA" id="ARBA00001946"/>
    </source>
</evidence>
<dbReference type="EMBL" id="KE125315">
    <property type="protein sequence ID" value="EPB69285.1"/>
    <property type="molecule type" value="Genomic_DNA"/>
</dbReference>
<evidence type="ECO:0000259" key="12">
    <source>
        <dbReference type="PROSITE" id="PS50103"/>
    </source>
</evidence>